<keyword evidence="4" id="KW-1185">Reference proteome</keyword>
<organism evidence="3 4">
    <name type="scientific">Saguinus oedipus</name>
    <name type="common">Cotton-top tamarin</name>
    <name type="synonym">Oedipomidas oedipus</name>
    <dbReference type="NCBI Taxonomy" id="9490"/>
    <lineage>
        <taxon>Eukaryota</taxon>
        <taxon>Metazoa</taxon>
        <taxon>Chordata</taxon>
        <taxon>Craniata</taxon>
        <taxon>Vertebrata</taxon>
        <taxon>Euteleostomi</taxon>
        <taxon>Mammalia</taxon>
        <taxon>Eutheria</taxon>
        <taxon>Euarchontoglires</taxon>
        <taxon>Primates</taxon>
        <taxon>Haplorrhini</taxon>
        <taxon>Platyrrhini</taxon>
        <taxon>Cebidae</taxon>
        <taxon>Callitrichinae</taxon>
        <taxon>Saguinus</taxon>
    </lineage>
</organism>
<dbReference type="Pfam" id="PF09036">
    <property type="entry name" value="Bcr-Abl_Oligo"/>
    <property type="match status" value="1"/>
</dbReference>
<name>A0ABQ9VMK6_SAGOE</name>
<sequence length="353" mass="38726">MGGGGGGEGVTRGGPTTPPTPPPNPRPLVGDARGGSWFPRRPPPPRGAANVREAKPRSGRSRRRRELARGRKELGFSRVSRAGYRGRNMWDPRAFERLWRAEFPGAEAPALRLETARDVERELERCSLNLARLQQVLAQERFKASHLRALLAGEGRAEAGDPREPRDPEAAVPRAGRSWAAAVHRQLLQPLLRFRAQEDEMGAGGDSETLDQNEESALGPWLAAPCGFRMRGEEAEERPGRESSPHRGTPPTPGAPRPPRWSPDLEQLEVEAEESPGLGAGDHLPGWRRQRFLPAPERDSPAHSSPERDSDESRHSSDREDGFSAGGRPVRSPRPLARPSLDPPLPPPHPPGR</sequence>
<comment type="caution">
    <text evidence="3">The sequence shown here is derived from an EMBL/GenBank/DDBJ whole genome shotgun (WGS) entry which is preliminary data.</text>
</comment>
<reference evidence="3 4" key="1">
    <citation type="submission" date="2023-05" db="EMBL/GenBank/DDBJ databases">
        <title>B98-5 Cell Line De Novo Hybrid Assembly: An Optical Mapping Approach.</title>
        <authorList>
            <person name="Kananen K."/>
            <person name="Auerbach J.A."/>
            <person name="Kautto E."/>
            <person name="Blachly J.S."/>
        </authorList>
    </citation>
    <scope>NUCLEOTIDE SEQUENCE [LARGE SCALE GENOMIC DNA]</scope>
    <source>
        <strain evidence="3">B95-8</strain>
        <tissue evidence="3">Cell line</tissue>
    </source>
</reference>
<accession>A0ABQ9VMK6</accession>
<feature type="compositionally biased region" description="Basic residues" evidence="1">
    <location>
        <begin position="57"/>
        <end position="66"/>
    </location>
</feature>
<dbReference type="Gene3D" id="4.10.280.30">
    <property type="entry name" value="Bcr-Abl oncoprotein oligomerisation domain"/>
    <property type="match status" value="1"/>
</dbReference>
<feature type="compositionally biased region" description="Low complexity" evidence="1">
    <location>
        <begin position="328"/>
        <end position="340"/>
    </location>
</feature>
<proteinExistence type="predicted"/>
<gene>
    <name evidence="3" type="ORF">P7K49_010188</name>
</gene>
<evidence type="ECO:0000259" key="2">
    <source>
        <dbReference type="Pfam" id="PF09036"/>
    </source>
</evidence>
<dbReference type="InterPro" id="IPR015123">
    <property type="entry name" value="Bcr-Abl_oncoprot_oligo"/>
</dbReference>
<feature type="compositionally biased region" description="Pro residues" evidence="1">
    <location>
        <begin position="341"/>
        <end position="353"/>
    </location>
</feature>
<evidence type="ECO:0000313" key="3">
    <source>
        <dbReference type="EMBL" id="KAK2110442.1"/>
    </source>
</evidence>
<feature type="compositionally biased region" description="Pro residues" evidence="1">
    <location>
        <begin position="248"/>
        <end position="261"/>
    </location>
</feature>
<feature type="compositionally biased region" description="Basic and acidic residues" evidence="1">
    <location>
        <begin position="230"/>
        <end position="245"/>
    </location>
</feature>
<feature type="region of interest" description="Disordered" evidence="1">
    <location>
        <begin position="155"/>
        <end position="177"/>
    </location>
</feature>
<dbReference type="Proteomes" id="UP001266305">
    <property type="component" value="Unassembled WGS sequence"/>
</dbReference>
<protein>
    <recommendedName>
        <fullName evidence="2">Bcr-Abl oncoprotein oligomerisation domain-containing protein</fullName>
    </recommendedName>
</protein>
<feature type="compositionally biased region" description="Pro residues" evidence="1">
    <location>
        <begin position="16"/>
        <end position="26"/>
    </location>
</feature>
<feature type="region of interest" description="Disordered" evidence="1">
    <location>
        <begin position="1"/>
        <end position="72"/>
    </location>
</feature>
<evidence type="ECO:0000256" key="1">
    <source>
        <dbReference type="SAM" id="MobiDB-lite"/>
    </source>
</evidence>
<feature type="region of interest" description="Disordered" evidence="1">
    <location>
        <begin position="225"/>
        <end position="353"/>
    </location>
</feature>
<dbReference type="EMBL" id="JASSZA010000005">
    <property type="protein sequence ID" value="KAK2110442.1"/>
    <property type="molecule type" value="Genomic_DNA"/>
</dbReference>
<feature type="compositionally biased region" description="Gly residues" evidence="1">
    <location>
        <begin position="1"/>
        <end position="12"/>
    </location>
</feature>
<feature type="domain" description="Bcr-Abl oncoprotein oligomerisation" evidence="2">
    <location>
        <begin position="91"/>
        <end position="156"/>
    </location>
</feature>
<feature type="compositionally biased region" description="Basic and acidic residues" evidence="1">
    <location>
        <begin position="296"/>
        <end position="322"/>
    </location>
</feature>
<dbReference type="SUPFAM" id="SSF69036">
    <property type="entry name" value="Bcr-Abl oncoprotein oligomerization domain"/>
    <property type="match status" value="1"/>
</dbReference>
<evidence type="ECO:0000313" key="4">
    <source>
        <dbReference type="Proteomes" id="UP001266305"/>
    </source>
</evidence>
<dbReference type="InterPro" id="IPR036481">
    <property type="entry name" value="Bcr-Abl_oncoprot_oligo_sf"/>
</dbReference>
<feature type="compositionally biased region" description="Basic and acidic residues" evidence="1">
    <location>
        <begin position="155"/>
        <end position="169"/>
    </location>
</feature>